<name>A0A1M6W1K9_PSETH</name>
<evidence type="ECO:0000313" key="3">
    <source>
        <dbReference type="EMBL" id="SHK87553.1"/>
    </source>
</evidence>
<dbReference type="AlphaFoldDB" id="A0A1M6W1K9"/>
<evidence type="ECO:0000256" key="1">
    <source>
        <dbReference type="SAM" id="MobiDB-lite"/>
    </source>
</evidence>
<evidence type="ECO:0008006" key="5">
    <source>
        <dbReference type="Google" id="ProtNLM"/>
    </source>
</evidence>
<keyword evidence="4" id="KW-1185">Reference proteome</keyword>
<dbReference type="RefSeq" id="WP_143172218.1">
    <property type="nucleotide sequence ID" value="NZ_CALGVN010000058.1"/>
</dbReference>
<dbReference type="EMBL" id="FRAP01000013">
    <property type="protein sequence ID" value="SHK87553.1"/>
    <property type="molecule type" value="Genomic_DNA"/>
</dbReference>
<feature type="region of interest" description="Disordered" evidence="1">
    <location>
        <begin position="1"/>
        <end position="37"/>
    </location>
</feature>
<reference evidence="3 4" key="1">
    <citation type="submission" date="2016-11" db="EMBL/GenBank/DDBJ databases">
        <authorList>
            <person name="Jaros S."/>
            <person name="Januszkiewicz K."/>
            <person name="Wedrychowicz H."/>
        </authorList>
    </citation>
    <scope>NUCLEOTIDE SEQUENCE [LARGE SCALE GENOMIC DNA]</scope>
    <source>
        <strain evidence="3 4">DSM 43832</strain>
    </source>
</reference>
<feature type="compositionally biased region" description="Pro residues" evidence="1">
    <location>
        <begin position="1"/>
        <end position="35"/>
    </location>
</feature>
<keyword evidence="2" id="KW-0812">Transmembrane</keyword>
<sequence length="213" mass="21902">MTWNHPPQPYGHPRYGPPPGPAPAPAPPPPPPPPRGGRTVAKIVVGVVVGGFLLFLGLGALGAALGPGEQRTRTSAGGASPAATQAVEEPESRTLSAIDLQAGDCYIGKQLPPEPGQTQPISTVEVVPCTSEHTAQVIATITYSAGDSFPEVRDTRSAADCAAAFQEELQQGVLTAPGYDLGLITPRDERSFRASPVVACVVVHPSSTTSLMG</sequence>
<feature type="transmembrane region" description="Helical" evidence="2">
    <location>
        <begin position="43"/>
        <end position="65"/>
    </location>
</feature>
<dbReference type="OrthoDB" id="3628931at2"/>
<dbReference type="Proteomes" id="UP000184363">
    <property type="component" value="Unassembled WGS sequence"/>
</dbReference>
<keyword evidence="2" id="KW-0472">Membrane</keyword>
<evidence type="ECO:0000313" key="4">
    <source>
        <dbReference type="Proteomes" id="UP000184363"/>
    </source>
</evidence>
<feature type="region of interest" description="Disordered" evidence="1">
    <location>
        <begin position="68"/>
        <end position="92"/>
    </location>
</feature>
<keyword evidence="2" id="KW-1133">Transmembrane helix</keyword>
<proteinExistence type="predicted"/>
<accession>A0A1M6W1K9</accession>
<gene>
    <name evidence="3" type="ORF">SAMN05443637_113178</name>
</gene>
<organism evidence="3 4">
    <name type="scientific">Pseudonocardia thermophila</name>
    <dbReference type="NCBI Taxonomy" id="1848"/>
    <lineage>
        <taxon>Bacteria</taxon>
        <taxon>Bacillati</taxon>
        <taxon>Actinomycetota</taxon>
        <taxon>Actinomycetes</taxon>
        <taxon>Pseudonocardiales</taxon>
        <taxon>Pseudonocardiaceae</taxon>
        <taxon>Pseudonocardia</taxon>
    </lineage>
</organism>
<evidence type="ECO:0000256" key="2">
    <source>
        <dbReference type="SAM" id="Phobius"/>
    </source>
</evidence>
<protein>
    <recommendedName>
        <fullName evidence="5">Septum formation</fullName>
    </recommendedName>
</protein>